<protein>
    <recommendedName>
        <fullName evidence="4">Phage protein</fullName>
    </recommendedName>
</protein>
<dbReference type="EMBL" id="JAMBQA010000001">
    <property type="protein sequence ID" value="MDG0844859.1"/>
    <property type="molecule type" value="Genomic_DNA"/>
</dbReference>
<keyword evidence="1" id="KW-0175">Coiled coil</keyword>
<dbReference type="Proteomes" id="UP001152422">
    <property type="component" value="Unassembled WGS sequence"/>
</dbReference>
<feature type="coiled-coil region" evidence="1">
    <location>
        <begin position="24"/>
        <end position="51"/>
    </location>
</feature>
<proteinExistence type="predicted"/>
<name>A0A9X4QXQ7_9STAP</name>
<sequence length="56" mass="6601">MQNNQNEQHKPNSDYMVNYLVDDNARLTKENAMLKAIIQEQNEKFKELSESQEVSD</sequence>
<evidence type="ECO:0000256" key="1">
    <source>
        <dbReference type="SAM" id="Coils"/>
    </source>
</evidence>
<dbReference type="AlphaFoldDB" id="A0A9X4QXQ7"/>
<evidence type="ECO:0008006" key="4">
    <source>
        <dbReference type="Google" id="ProtNLM"/>
    </source>
</evidence>
<comment type="caution">
    <text evidence="2">The sequence shown here is derived from an EMBL/GenBank/DDBJ whole genome shotgun (WGS) entry which is preliminary data.</text>
</comment>
<evidence type="ECO:0000313" key="3">
    <source>
        <dbReference type="Proteomes" id="UP001152422"/>
    </source>
</evidence>
<gene>
    <name evidence="2" type="ORF">M4L89_01200</name>
</gene>
<organism evidence="2 3">
    <name type="scientific">Staphylococcus equorum</name>
    <dbReference type="NCBI Taxonomy" id="246432"/>
    <lineage>
        <taxon>Bacteria</taxon>
        <taxon>Bacillati</taxon>
        <taxon>Bacillota</taxon>
        <taxon>Bacilli</taxon>
        <taxon>Bacillales</taxon>
        <taxon>Staphylococcaceae</taxon>
        <taxon>Staphylococcus</taxon>
    </lineage>
</organism>
<dbReference type="RefSeq" id="WP_002512374.1">
    <property type="nucleotide sequence ID" value="NZ_JAMBPY010000001.1"/>
</dbReference>
<reference evidence="2" key="1">
    <citation type="submission" date="2022-05" db="EMBL/GenBank/DDBJ databases">
        <title>Comparative genomics of Staphylococcus equorum isolates.</title>
        <authorList>
            <person name="Luelf R.H."/>
        </authorList>
    </citation>
    <scope>NUCLEOTIDE SEQUENCE</scope>
    <source>
        <strain evidence="2">TMW 2.2497</strain>
    </source>
</reference>
<evidence type="ECO:0000313" key="2">
    <source>
        <dbReference type="EMBL" id="MDG0844859.1"/>
    </source>
</evidence>
<accession>A0A9X4QXQ7</accession>
<dbReference type="GeneID" id="97287857"/>
<keyword evidence="3" id="KW-1185">Reference proteome</keyword>